<comment type="caution">
    <text evidence="3">The sequence shown here is derived from an EMBL/GenBank/DDBJ whole genome shotgun (WGS) entry which is preliminary data.</text>
</comment>
<dbReference type="InterPro" id="IPR011022">
    <property type="entry name" value="Arrestin_C-like"/>
</dbReference>
<feature type="region of interest" description="Disordered" evidence="1">
    <location>
        <begin position="103"/>
        <end position="130"/>
    </location>
</feature>
<evidence type="ECO:0000256" key="1">
    <source>
        <dbReference type="SAM" id="MobiDB-lite"/>
    </source>
</evidence>
<dbReference type="SMART" id="SM01017">
    <property type="entry name" value="Arrestin_C"/>
    <property type="match status" value="1"/>
</dbReference>
<gene>
    <name evidence="3" type="ORF">ODALV1_LOCUS22977</name>
</gene>
<dbReference type="InterPro" id="IPR050357">
    <property type="entry name" value="Arrestin_domain-protein"/>
</dbReference>
<dbReference type="Gene3D" id="2.60.40.640">
    <property type="match status" value="2"/>
</dbReference>
<dbReference type="InterPro" id="IPR014756">
    <property type="entry name" value="Ig_E-set"/>
</dbReference>
<feature type="compositionally biased region" description="Low complexity" evidence="1">
    <location>
        <begin position="444"/>
        <end position="462"/>
    </location>
</feature>
<dbReference type="InterPro" id="IPR014752">
    <property type="entry name" value="Arrestin-like_C"/>
</dbReference>
<dbReference type="PANTHER" id="PTHR11188">
    <property type="entry name" value="ARRESTIN DOMAIN CONTAINING PROTEIN"/>
    <property type="match status" value="1"/>
</dbReference>
<dbReference type="Proteomes" id="UP001642540">
    <property type="component" value="Unassembled WGS sequence"/>
</dbReference>
<sequence>MVLHCAIHLERDPAVYQPGDMVEGIIVISSTWADKLTGVSIKLVKKMEVDWNTSKLYDKSRTGSVDDVQILSECEILDAGGMGDSHSHSSSKKGVTVHFTNTAKPTPIQSAPPPLITPSTNSEPKPSTSKAAIAEMEAANKAAAAAAASAAASSAATSSSSAMASFSSKRGIVVTRGVTHRYPFLLKIDYLLDLPSTFHGTFGYIAYKLVAFIKVAKKGIFIGTMKDIGIFPILDLNHLDLSLQRPADEKRVFKSLFGYNYVFMKVHMDKKAFLPEELVGFTVEVTNKSPAPLDGVEVYLNMSTYFGISGNRKIESKTLLRIRGPCIAQGEHGIWSHSFNFPAYSIPTGLGALSRMSNKFIDLQYVLQFSLEVSKAEKFFIPFPIVIGTVPYGRNVVRLQHMHENDNAHQNQHQNQVPAQQSQQTQPQPGPSHSRHHHHHSHYHYNSSSGGGSSSSTSASYSPEYEYENHPHHQQHYSTTSTIRSRPRSKSTSALPPSYSAANLHSYALRMRRAETPPPTYHEARTLATT</sequence>
<feature type="compositionally biased region" description="Low complexity" evidence="1">
    <location>
        <begin position="408"/>
        <end position="427"/>
    </location>
</feature>
<feature type="compositionally biased region" description="Basic residues" evidence="1">
    <location>
        <begin position="433"/>
        <end position="443"/>
    </location>
</feature>
<dbReference type="SUPFAM" id="SSF81296">
    <property type="entry name" value="E set domains"/>
    <property type="match status" value="1"/>
</dbReference>
<evidence type="ECO:0000313" key="3">
    <source>
        <dbReference type="EMBL" id="CAL8129213.1"/>
    </source>
</evidence>
<reference evidence="3 4" key="1">
    <citation type="submission" date="2024-08" db="EMBL/GenBank/DDBJ databases">
        <authorList>
            <person name="Cucini C."/>
            <person name="Frati F."/>
        </authorList>
    </citation>
    <scope>NUCLEOTIDE SEQUENCE [LARGE SCALE GENOMIC DNA]</scope>
</reference>
<accession>A0ABP1RJL0</accession>
<dbReference type="EMBL" id="CAXLJM020000076">
    <property type="protein sequence ID" value="CAL8129213.1"/>
    <property type="molecule type" value="Genomic_DNA"/>
</dbReference>
<dbReference type="Pfam" id="PF02752">
    <property type="entry name" value="Arrestin_C"/>
    <property type="match status" value="1"/>
</dbReference>
<keyword evidence="4" id="KW-1185">Reference proteome</keyword>
<feature type="region of interest" description="Disordered" evidence="1">
    <location>
        <begin position="407"/>
        <end position="499"/>
    </location>
</feature>
<organism evidence="3 4">
    <name type="scientific">Orchesella dallaii</name>
    <dbReference type="NCBI Taxonomy" id="48710"/>
    <lineage>
        <taxon>Eukaryota</taxon>
        <taxon>Metazoa</taxon>
        <taxon>Ecdysozoa</taxon>
        <taxon>Arthropoda</taxon>
        <taxon>Hexapoda</taxon>
        <taxon>Collembola</taxon>
        <taxon>Entomobryomorpha</taxon>
        <taxon>Entomobryoidea</taxon>
        <taxon>Orchesellidae</taxon>
        <taxon>Orchesellinae</taxon>
        <taxon>Orchesella</taxon>
    </lineage>
</organism>
<feature type="compositionally biased region" description="Polar residues" evidence="1">
    <location>
        <begin position="117"/>
        <end position="128"/>
    </location>
</feature>
<dbReference type="PANTHER" id="PTHR11188:SF17">
    <property type="entry name" value="FI21816P1"/>
    <property type="match status" value="1"/>
</dbReference>
<feature type="domain" description="Arrestin C-terminal-like" evidence="2">
    <location>
        <begin position="258"/>
        <end position="392"/>
    </location>
</feature>
<name>A0ABP1RJL0_9HEXA</name>
<evidence type="ECO:0000313" key="4">
    <source>
        <dbReference type="Proteomes" id="UP001642540"/>
    </source>
</evidence>
<proteinExistence type="predicted"/>
<evidence type="ECO:0000259" key="2">
    <source>
        <dbReference type="SMART" id="SM01017"/>
    </source>
</evidence>
<protein>
    <recommendedName>
        <fullName evidence="2">Arrestin C-terminal-like domain-containing protein</fullName>
    </recommendedName>
</protein>